<gene>
    <name evidence="1" type="ORF">L195_g046947</name>
</gene>
<dbReference type="STRING" id="57577.A0A2K3MJ45"/>
<keyword evidence="1" id="KW-0808">Transferase</keyword>
<dbReference type="GO" id="GO:0016301">
    <property type="term" value="F:kinase activity"/>
    <property type="evidence" value="ECO:0007669"/>
    <property type="project" value="UniProtKB-KW"/>
</dbReference>
<keyword evidence="1" id="KW-0418">Kinase</keyword>
<evidence type="ECO:0000313" key="1">
    <source>
        <dbReference type="EMBL" id="PNX90820.1"/>
    </source>
</evidence>
<protein>
    <submittedName>
        <fullName evidence="1">Receptor-like protein kinase</fullName>
    </submittedName>
</protein>
<reference evidence="1 2" key="2">
    <citation type="journal article" date="2017" name="Front. Plant Sci.">
        <title>Gene Classification and Mining of Molecular Markers Useful in Red Clover (Trifolium pratense) Breeding.</title>
        <authorList>
            <person name="Istvanek J."/>
            <person name="Dluhosova J."/>
            <person name="Dluhos P."/>
            <person name="Patkova L."/>
            <person name="Nedelnik J."/>
            <person name="Repkova J."/>
        </authorList>
    </citation>
    <scope>NUCLEOTIDE SEQUENCE [LARGE SCALE GENOMIC DNA]</scope>
    <source>
        <strain evidence="2">cv. Tatra</strain>
        <tissue evidence="1">Young leaves</tissue>
    </source>
</reference>
<dbReference type="Proteomes" id="UP000236291">
    <property type="component" value="Unassembled WGS sequence"/>
</dbReference>
<dbReference type="AlphaFoldDB" id="A0A2K3MJ45"/>
<keyword evidence="1" id="KW-0675">Receptor</keyword>
<organism evidence="1 2">
    <name type="scientific">Trifolium pratense</name>
    <name type="common">Red clover</name>
    <dbReference type="NCBI Taxonomy" id="57577"/>
    <lineage>
        <taxon>Eukaryota</taxon>
        <taxon>Viridiplantae</taxon>
        <taxon>Streptophyta</taxon>
        <taxon>Embryophyta</taxon>
        <taxon>Tracheophyta</taxon>
        <taxon>Spermatophyta</taxon>
        <taxon>Magnoliopsida</taxon>
        <taxon>eudicotyledons</taxon>
        <taxon>Gunneridae</taxon>
        <taxon>Pentapetalae</taxon>
        <taxon>rosids</taxon>
        <taxon>fabids</taxon>
        <taxon>Fabales</taxon>
        <taxon>Fabaceae</taxon>
        <taxon>Papilionoideae</taxon>
        <taxon>50 kb inversion clade</taxon>
        <taxon>NPAAA clade</taxon>
        <taxon>Hologalegina</taxon>
        <taxon>IRL clade</taxon>
        <taxon>Trifolieae</taxon>
        <taxon>Trifolium</taxon>
    </lineage>
</organism>
<sequence>MNPFKTLILNPFRKLPLFVLSLVSLSHQIHLWLILQLHNHYGAVHEPLLCLFLHMIERPLKTHHQRHLRHGSCNLSLIIPCEALSHPKWRQTMIDETCALQSSGSWELVPLPPGKSLVGCRWLYIVKVGPNGKIDRFKARLVAKALAFPSA</sequence>
<proteinExistence type="predicted"/>
<evidence type="ECO:0000313" key="2">
    <source>
        <dbReference type="Proteomes" id="UP000236291"/>
    </source>
</evidence>
<comment type="caution">
    <text evidence="1">The sequence shown here is derived from an EMBL/GenBank/DDBJ whole genome shotgun (WGS) entry which is preliminary data.</text>
</comment>
<reference evidence="1 2" key="1">
    <citation type="journal article" date="2014" name="Am. J. Bot.">
        <title>Genome assembly and annotation for red clover (Trifolium pratense; Fabaceae).</title>
        <authorList>
            <person name="Istvanek J."/>
            <person name="Jaros M."/>
            <person name="Krenek A."/>
            <person name="Repkova J."/>
        </authorList>
    </citation>
    <scope>NUCLEOTIDE SEQUENCE [LARGE SCALE GENOMIC DNA]</scope>
    <source>
        <strain evidence="2">cv. Tatra</strain>
        <tissue evidence="1">Young leaves</tissue>
    </source>
</reference>
<accession>A0A2K3MJ45</accession>
<name>A0A2K3MJ45_TRIPR</name>
<dbReference type="EMBL" id="ASHM01064084">
    <property type="protein sequence ID" value="PNX90820.1"/>
    <property type="molecule type" value="Genomic_DNA"/>
</dbReference>